<dbReference type="RefSeq" id="WP_090306362.1">
    <property type="nucleotide sequence ID" value="NZ_FNRK01000008.1"/>
</dbReference>
<dbReference type="CDD" id="cd06850">
    <property type="entry name" value="biotinyl_domain"/>
    <property type="match status" value="1"/>
</dbReference>
<dbReference type="PROSITE" id="PS50968">
    <property type="entry name" value="BIOTINYL_LIPOYL"/>
    <property type="match status" value="1"/>
</dbReference>
<dbReference type="AlphaFoldDB" id="A0A1H4ADI2"/>
<evidence type="ECO:0000256" key="1">
    <source>
        <dbReference type="ARBA" id="ARBA00017562"/>
    </source>
</evidence>
<keyword evidence="3" id="KW-0443">Lipid metabolism</keyword>
<evidence type="ECO:0000256" key="3">
    <source>
        <dbReference type="RuleBase" id="RU364072"/>
    </source>
</evidence>
<dbReference type="Proteomes" id="UP000199394">
    <property type="component" value="Unassembled WGS sequence"/>
</dbReference>
<organism evidence="5 6">
    <name type="scientific">Eubacterium aggregans</name>
    <dbReference type="NCBI Taxonomy" id="81409"/>
    <lineage>
        <taxon>Bacteria</taxon>
        <taxon>Bacillati</taxon>
        <taxon>Bacillota</taxon>
        <taxon>Clostridia</taxon>
        <taxon>Eubacteriales</taxon>
        <taxon>Eubacteriaceae</taxon>
        <taxon>Eubacterium</taxon>
    </lineage>
</organism>
<dbReference type="InterPro" id="IPR050709">
    <property type="entry name" value="Biotin_Carboxyl_Carrier/Decarb"/>
</dbReference>
<dbReference type="GO" id="GO:0006633">
    <property type="term" value="P:fatty acid biosynthetic process"/>
    <property type="evidence" value="ECO:0007669"/>
    <property type="project" value="UniProtKB-UniPathway"/>
</dbReference>
<feature type="domain" description="Lipoyl-binding" evidence="4">
    <location>
        <begin position="67"/>
        <end position="143"/>
    </location>
</feature>
<dbReference type="Pfam" id="PF00364">
    <property type="entry name" value="Biotin_lipoyl"/>
    <property type="match status" value="1"/>
</dbReference>
<keyword evidence="3" id="KW-0444">Lipid biosynthesis</keyword>
<dbReference type="InterPro" id="IPR000089">
    <property type="entry name" value="Biotin_lipoyl"/>
</dbReference>
<gene>
    <name evidence="5" type="ORF">SAMN04515656_10823</name>
</gene>
<proteinExistence type="predicted"/>
<name>A0A1H4ADI2_9FIRM</name>
<dbReference type="PRINTS" id="PR01071">
    <property type="entry name" value="ACOABIOTINCC"/>
</dbReference>
<evidence type="ECO:0000313" key="5">
    <source>
        <dbReference type="EMBL" id="SEA33997.1"/>
    </source>
</evidence>
<dbReference type="GO" id="GO:0009317">
    <property type="term" value="C:acetyl-CoA carboxylase complex"/>
    <property type="evidence" value="ECO:0007669"/>
    <property type="project" value="InterPro"/>
</dbReference>
<keyword evidence="2 3" id="KW-0092">Biotin</keyword>
<evidence type="ECO:0000313" key="6">
    <source>
        <dbReference type="Proteomes" id="UP000199394"/>
    </source>
</evidence>
<dbReference type="InterPro" id="IPR001249">
    <property type="entry name" value="AcCoA_biotinCC"/>
</dbReference>
<reference evidence="5 6" key="1">
    <citation type="submission" date="2016-10" db="EMBL/GenBank/DDBJ databases">
        <authorList>
            <person name="de Groot N.N."/>
        </authorList>
    </citation>
    <scope>NUCLEOTIDE SEQUENCE [LARGE SCALE GENOMIC DNA]</scope>
    <source>
        <strain evidence="5 6">SR12</strain>
    </source>
</reference>
<dbReference type="Gene3D" id="2.40.50.100">
    <property type="match status" value="1"/>
</dbReference>
<keyword evidence="3" id="KW-0275">Fatty acid biosynthesis</keyword>
<evidence type="ECO:0000259" key="4">
    <source>
        <dbReference type="PROSITE" id="PS50968"/>
    </source>
</evidence>
<dbReference type="UniPathway" id="UPA00094"/>
<dbReference type="EMBL" id="FNRK01000008">
    <property type="protein sequence ID" value="SEA33997.1"/>
    <property type="molecule type" value="Genomic_DNA"/>
</dbReference>
<dbReference type="OrthoDB" id="9811735at2"/>
<dbReference type="STRING" id="81409.SAMN04515656_10823"/>
<sequence>MELKDILTLMDRFDASQCAHLKFKTEGSSIELKKKETCTPVELTPLPSREPAGLAPTEDHAEDITGGLTINAPLVGTFYHAPSPGEAPFITVGKTIEAGKPIGLIEAMKMMNEVNAPFDCVIEEILIEDGHLSPYDAPLVRVREV</sequence>
<keyword evidence="6" id="KW-1185">Reference proteome</keyword>
<dbReference type="InterPro" id="IPR011053">
    <property type="entry name" value="Single_hybrid_motif"/>
</dbReference>
<evidence type="ECO:0000256" key="2">
    <source>
        <dbReference type="ARBA" id="ARBA00023267"/>
    </source>
</evidence>
<protein>
    <recommendedName>
        <fullName evidence="1 3">Biotin carboxyl carrier protein of acetyl-CoA carboxylase</fullName>
    </recommendedName>
</protein>
<dbReference type="SUPFAM" id="SSF51230">
    <property type="entry name" value="Single hybrid motif"/>
    <property type="match status" value="1"/>
</dbReference>
<dbReference type="GO" id="GO:0003989">
    <property type="term" value="F:acetyl-CoA carboxylase activity"/>
    <property type="evidence" value="ECO:0007669"/>
    <property type="project" value="InterPro"/>
</dbReference>
<comment type="function">
    <text evidence="3">This protein is a component of the acetyl coenzyme A carboxylase complex; first, biotin carboxylase catalyzes the carboxylation of the carrier protein and then the transcarboxylase transfers the carboxyl group to form malonyl-CoA.</text>
</comment>
<comment type="pathway">
    <text evidence="3">Lipid metabolism; fatty acid biosynthesis.</text>
</comment>
<dbReference type="PANTHER" id="PTHR45266">
    <property type="entry name" value="OXALOACETATE DECARBOXYLASE ALPHA CHAIN"/>
    <property type="match status" value="1"/>
</dbReference>
<keyword evidence="3" id="KW-0276">Fatty acid metabolism</keyword>
<accession>A0A1H4ADI2</accession>
<dbReference type="PANTHER" id="PTHR45266:SF3">
    <property type="entry name" value="OXALOACETATE DECARBOXYLASE ALPHA CHAIN"/>
    <property type="match status" value="1"/>
</dbReference>